<reference evidence="3" key="1">
    <citation type="submission" date="2022-10" db="EMBL/GenBank/DDBJ databases">
        <title>Genome assembly of Pristionchus species.</title>
        <authorList>
            <person name="Yoshida K."/>
            <person name="Sommer R.J."/>
        </authorList>
    </citation>
    <scope>NUCLEOTIDE SEQUENCE [LARGE SCALE GENOMIC DNA]</scope>
    <source>
        <strain evidence="3">RS5460</strain>
    </source>
</reference>
<feature type="region of interest" description="Disordered" evidence="1">
    <location>
        <begin position="17"/>
        <end position="117"/>
    </location>
</feature>
<sequence>SLSAAFSLSSLSFFIHSDMSDNGAPVSPAPATPAPEANNNNNNGTPKKMNTQERLFGANAQPTTPKKVTPTFKSSIFGDDPTPSPQRTPKKTIRTIERNPITGEVKTPAAQHQQITV</sequence>
<accession>A0AAN5CHB7</accession>
<protein>
    <submittedName>
        <fullName evidence="2">Uncharacterized protein</fullName>
    </submittedName>
</protein>
<proteinExistence type="predicted"/>
<name>A0AAN5CHB7_9BILA</name>
<gene>
    <name evidence="2" type="ORF">PMAYCL1PPCAC_13611</name>
</gene>
<keyword evidence="3" id="KW-1185">Reference proteome</keyword>
<evidence type="ECO:0000256" key="1">
    <source>
        <dbReference type="SAM" id="MobiDB-lite"/>
    </source>
</evidence>
<feature type="compositionally biased region" description="Low complexity" evidence="1">
    <location>
        <begin position="34"/>
        <end position="43"/>
    </location>
</feature>
<feature type="non-terminal residue" evidence="2">
    <location>
        <position position="1"/>
    </location>
</feature>
<dbReference type="Proteomes" id="UP001328107">
    <property type="component" value="Unassembled WGS sequence"/>
</dbReference>
<evidence type="ECO:0000313" key="2">
    <source>
        <dbReference type="EMBL" id="GMR43416.1"/>
    </source>
</evidence>
<feature type="compositionally biased region" description="Low complexity" evidence="1">
    <location>
        <begin position="62"/>
        <end position="73"/>
    </location>
</feature>
<feature type="compositionally biased region" description="Polar residues" evidence="1">
    <location>
        <begin position="44"/>
        <end position="53"/>
    </location>
</feature>
<dbReference type="EMBL" id="BTRK01000003">
    <property type="protein sequence ID" value="GMR43416.1"/>
    <property type="molecule type" value="Genomic_DNA"/>
</dbReference>
<comment type="caution">
    <text evidence="2">The sequence shown here is derived from an EMBL/GenBank/DDBJ whole genome shotgun (WGS) entry which is preliminary data.</text>
</comment>
<evidence type="ECO:0000313" key="3">
    <source>
        <dbReference type="Proteomes" id="UP001328107"/>
    </source>
</evidence>
<organism evidence="2 3">
    <name type="scientific">Pristionchus mayeri</name>
    <dbReference type="NCBI Taxonomy" id="1317129"/>
    <lineage>
        <taxon>Eukaryota</taxon>
        <taxon>Metazoa</taxon>
        <taxon>Ecdysozoa</taxon>
        <taxon>Nematoda</taxon>
        <taxon>Chromadorea</taxon>
        <taxon>Rhabditida</taxon>
        <taxon>Rhabditina</taxon>
        <taxon>Diplogasteromorpha</taxon>
        <taxon>Diplogasteroidea</taxon>
        <taxon>Neodiplogasteridae</taxon>
        <taxon>Pristionchus</taxon>
    </lineage>
</organism>
<dbReference type="AlphaFoldDB" id="A0AAN5CHB7"/>